<protein>
    <recommendedName>
        <fullName evidence="2">Protein HGH1 homolog</fullName>
    </recommendedName>
</protein>
<sequence>MATELEELLGFLSSPSPQVKKAAVDIVQGLTGSEDGLQSLAKYSNIVLPSLSQLLGDKKEVSEPAVEALINLSQNSDLAAKMVTMGMVKTALDMLYKPGSGITRLLVMLLVNLTQSDAGIASLLQNGDEKLHGLYVMKLVRSFCASSNETNGDQFDHVGSILVNISKKEAGRKILLDSKRGLLKQIIRQFDSTSTLRKKGVSGTIRNCCFEAESQLQSLLLISEFLWPALLLPVAGNQIYSEQDTSKMPLELASALSIEREPVDDPEIRVQALEAIYMITLQEAGRRAFWGINGPRILQVGYEAEEDPKVMEAYEQVGSLVLLPQATSPTKPHGPTHEKNANGIFAGLFFISFHVTTNY</sequence>
<dbReference type="Pfam" id="PF04064">
    <property type="entry name" value="DUF384"/>
    <property type="match status" value="1"/>
</dbReference>
<dbReference type="InterPro" id="IPR011989">
    <property type="entry name" value="ARM-like"/>
</dbReference>
<dbReference type="PANTHER" id="PTHR13387">
    <property type="entry name" value="PROTEIN HGH1 HOMOLOG"/>
    <property type="match status" value="1"/>
</dbReference>
<evidence type="ECO:0000313" key="6">
    <source>
        <dbReference type="Proteomes" id="UP001415857"/>
    </source>
</evidence>
<dbReference type="Gene3D" id="1.25.10.10">
    <property type="entry name" value="Leucine-rich Repeat Variant"/>
    <property type="match status" value="1"/>
</dbReference>
<evidence type="ECO:0000256" key="2">
    <source>
        <dbReference type="ARBA" id="ARBA00014076"/>
    </source>
</evidence>
<evidence type="ECO:0000259" key="4">
    <source>
        <dbReference type="Pfam" id="PF04064"/>
    </source>
</evidence>
<dbReference type="Pfam" id="PF04063">
    <property type="entry name" value="DUF383"/>
    <property type="match status" value="1"/>
</dbReference>
<keyword evidence="6" id="KW-1185">Reference proteome</keyword>
<evidence type="ECO:0000256" key="1">
    <source>
        <dbReference type="ARBA" id="ARBA00006712"/>
    </source>
</evidence>
<dbReference type="AlphaFoldDB" id="A0AAP0WV59"/>
<dbReference type="InterPro" id="IPR039717">
    <property type="entry name" value="Hgh1"/>
</dbReference>
<dbReference type="InterPro" id="IPR007205">
    <property type="entry name" value="Protein_HGH1_N"/>
</dbReference>
<accession>A0AAP0WV59</accession>
<dbReference type="SUPFAM" id="SSF48371">
    <property type="entry name" value="ARM repeat"/>
    <property type="match status" value="1"/>
</dbReference>
<dbReference type="InterPro" id="IPR016024">
    <property type="entry name" value="ARM-type_fold"/>
</dbReference>
<dbReference type="Proteomes" id="UP001415857">
    <property type="component" value="Unassembled WGS sequence"/>
</dbReference>
<evidence type="ECO:0000313" key="5">
    <source>
        <dbReference type="EMBL" id="KAK9277690.1"/>
    </source>
</evidence>
<feature type="domain" description="Protein HGH1 N-terminal" evidence="3">
    <location>
        <begin position="96"/>
        <end position="269"/>
    </location>
</feature>
<evidence type="ECO:0000259" key="3">
    <source>
        <dbReference type="Pfam" id="PF04063"/>
    </source>
</evidence>
<feature type="domain" description="Protein HGH1 C-terminal" evidence="4">
    <location>
        <begin position="275"/>
        <end position="320"/>
    </location>
</feature>
<comment type="caution">
    <text evidence="5">The sequence shown here is derived from an EMBL/GenBank/DDBJ whole genome shotgun (WGS) entry which is preliminary data.</text>
</comment>
<gene>
    <name evidence="5" type="ORF">L1049_007237</name>
</gene>
<dbReference type="InterPro" id="IPR007206">
    <property type="entry name" value="Protein_HGH1_C"/>
</dbReference>
<dbReference type="PANTHER" id="PTHR13387:SF9">
    <property type="entry name" value="PROTEIN HGH1 HOMOLOG"/>
    <property type="match status" value="1"/>
</dbReference>
<reference evidence="5 6" key="1">
    <citation type="journal article" date="2024" name="Plant J.">
        <title>Genome sequences and population genomics reveal climatic adaptation and genomic divergence between two closely related sweetgum species.</title>
        <authorList>
            <person name="Xu W.Q."/>
            <person name="Ren C.Q."/>
            <person name="Zhang X.Y."/>
            <person name="Comes H.P."/>
            <person name="Liu X.H."/>
            <person name="Li Y.G."/>
            <person name="Kettle C.J."/>
            <person name="Jalonen R."/>
            <person name="Gaisberger H."/>
            <person name="Ma Y.Z."/>
            <person name="Qiu Y.X."/>
        </authorList>
    </citation>
    <scope>NUCLEOTIDE SEQUENCE [LARGE SCALE GENOMIC DNA]</scope>
    <source>
        <strain evidence="5">Hangzhou</strain>
    </source>
</reference>
<comment type="similarity">
    <text evidence="1">Belongs to the HGH1 family.</text>
</comment>
<proteinExistence type="inferred from homology"/>
<dbReference type="EMBL" id="JBBPBK010000010">
    <property type="protein sequence ID" value="KAK9277690.1"/>
    <property type="molecule type" value="Genomic_DNA"/>
</dbReference>
<organism evidence="5 6">
    <name type="scientific">Liquidambar formosana</name>
    <name type="common">Formosan gum</name>
    <dbReference type="NCBI Taxonomy" id="63359"/>
    <lineage>
        <taxon>Eukaryota</taxon>
        <taxon>Viridiplantae</taxon>
        <taxon>Streptophyta</taxon>
        <taxon>Embryophyta</taxon>
        <taxon>Tracheophyta</taxon>
        <taxon>Spermatophyta</taxon>
        <taxon>Magnoliopsida</taxon>
        <taxon>eudicotyledons</taxon>
        <taxon>Gunneridae</taxon>
        <taxon>Pentapetalae</taxon>
        <taxon>Saxifragales</taxon>
        <taxon>Altingiaceae</taxon>
        <taxon>Liquidambar</taxon>
    </lineage>
</organism>
<name>A0AAP0WV59_LIQFO</name>